<dbReference type="PANTHER" id="PTHR37016:SF3">
    <property type="entry name" value="NEUTRAL PROTEASE 2-RELATED"/>
    <property type="match status" value="1"/>
</dbReference>
<keyword evidence="5" id="KW-0378">Hydrolase</keyword>
<feature type="domain" description="Lysine-specific metallo-endopeptidase" evidence="10">
    <location>
        <begin position="83"/>
        <end position="217"/>
    </location>
</feature>
<keyword evidence="7" id="KW-0482">Metalloprotease</keyword>
<evidence type="ECO:0000256" key="2">
    <source>
        <dbReference type="ARBA" id="ARBA00010279"/>
    </source>
</evidence>
<dbReference type="EMBL" id="JALPRX010000029">
    <property type="protein sequence ID" value="MCK8784305.1"/>
    <property type="molecule type" value="Genomic_DNA"/>
</dbReference>
<name>A0A9X2BWV7_9PROT</name>
<keyword evidence="3" id="KW-0645">Protease</keyword>
<dbReference type="Gene3D" id="3.40.390.10">
    <property type="entry name" value="Collagenase (Catalytic Domain)"/>
    <property type="match status" value="1"/>
</dbReference>
<evidence type="ECO:0000259" key="10">
    <source>
        <dbReference type="SMART" id="SM01351"/>
    </source>
</evidence>
<keyword evidence="12" id="KW-1185">Reference proteome</keyword>
<keyword evidence="4" id="KW-0479">Metal-binding</keyword>
<sequence length="232" mass="24992">MAATRFLPIALALAGAVTAGTAGVALAGTKPEALLPGVTAPGGKPEALPPEAGAPRVAQGGVCTPAEQAVLDEAFAEARTRMRQAIRFVAERPQDPHVVRYFGTASVKQVRWTLERIALRLDQPGTFGTSCNDPRGCNRDIFAYSERGRPHLGFCARFFRSPEEGQDARFGVVIHEMSHLAAGTDDHAYQPANVRRLAQENPQLAVLNADSYEYFVETLPQAMVRNGAKLAR</sequence>
<comment type="similarity">
    <text evidence="2">Belongs to the peptidase M35 family.</text>
</comment>
<dbReference type="SMART" id="SM01351">
    <property type="entry name" value="Aspzincin_M35"/>
    <property type="match status" value="1"/>
</dbReference>
<organism evidence="11 12">
    <name type="scientific">Roseomonas acroporae</name>
    <dbReference type="NCBI Taxonomy" id="2937791"/>
    <lineage>
        <taxon>Bacteria</taxon>
        <taxon>Pseudomonadati</taxon>
        <taxon>Pseudomonadota</taxon>
        <taxon>Alphaproteobacteria</taxon>
        <taxon>Acetobacterales</taxon>
        <taxon>Roseomonadaceae</taxon>
        <taxon>Roseomonas</taxon>
    </lineage>
</organism>
<dbReference type="GO" id="GO:0046872">
    <property type="term" value="F:metal ion binding"/>
    <property type="evidence" value="ECO:0007669"/>
    <property type="project" value="UniProtKB-KW"/>
</dbReference>
<dbReference type="Pfam" id="PF14521">
    <property type="entry name" value="Aspzincin_M35"/>
    <property type="match status" value="1"/>
</dbReference>
<dbReference type="SUPFAM" id="SSF55486">
    <property type="entry name" value="Metalloproteases ('zincins'), catalytic domain"/>
    <property type="match status" value="1"/>
</dbReference>
<evidence type="ECO:0000256" key="5">
    <source>
        <dbReference type="ARBA" id="ARBA00022801"/>
    </source>
</evidence>
<evidence type="ECO:0000256" key="7">
    <source>
        <dbReference type="ARBA" id="ARBA00023049"/>
    </source>
</evidence>
<evidence type="ECO:0000256" key="6">
    <source>
        <dbReference type="ARBA" id="ARBA00022833"/>
    </source>
</evidence>
<comment type="caution">
    <text evidence="11">The sequence shown here is derived from an EMBL/GenBank/DDBJ whole genome shotgun (WGS) entry which is preliminary data.</text>
</comment>
<keyword evidence="9" id="KW-0732">Signal</keyword>
<gene>
    <name evidence="11" type="ORF">M0638_07930</name>
</gene>
<dbReference type="RefSeq" id="WP_248666431.1">
    <property type="nucleotide sequence ID" value="NZ_JALPRX010000029.1"/>
</dbReference>
<evidence type="ECO:0000313" key="12">
    <source>
        <dbReference type="Proteomes" id="UP001139516"/>
    </source>
</evidence>
<dbReference type="InterPro" id="IPR029463">
    <property type="entry name" value="Lys_MEP"/>
</dbReference>
<protein>
    <submittedName>
        <fullName evidence="11">M35 family metallopeptidase</fullName>
    </submittedName>
</protein>
<keyword evidence="6" id="KW-0862">Zinc</keyword>
<reference evidence="11" key="1">
    <citation type="submission" date="2022-04" db="EMBL/GenBank/DDBJ databases">
        <title>Roseomonas acroporae sp. nov., isolated from coral Acropora digitifera.</title>
        <authorList>
            <person name="Sun H."/>
        </authorList>
    </citation>
    <scope>NUCLEOTIDE SEQUENCE</scope>
    <source>
        <strain evidence="11">NAR14</strain>
    </source>
</reference>
<accession>A0A9X2BWV7</accession>
<dbReference type="GO" id="GO:0006508">
    <property type="term" value="P:proteolysis"/>
    <property type="evidence" value="ECO:0007669"/>
    <property type="project" value="UniProtKB-KW"/>
</dbReference>
<evidence type="ECO:0000313" key="11">
    <source>
        <dbReference type="EMBL" id="MCK8784305.1"/>
    </source>
</evidence>
<dbReference type="AlphaFoldDB" id="A0A9X2BWV7"/>
<evidence type="ECO:0000256" key="1">
    <source>
        <dbReference type="ARBA" id="ARBA00001947"/>
    </source>
</evidence>
<feature type="region of interest" description="Disordered" evidence="8">
    <location>
        <begin position="38"/>
        <end position="58"/>
    </location>
</feature>
<evidence type="ECO:0000256" key="3">
    <source>
        <dbReference type="ARBA" id="ARBA00022670"/>
    </source>
</evidence>
<feature type="signal peptide" evidence="9">
    <location>
        <begin position="1"/>
        <end position="27"/>
    </location>
</feature>
<dbReference type="InterPro" id="IPR050414">
    <property type="entry name" value="Fungal_M35_metalloproteases"/>
</dbReference>
<dbReference type="PANTHER" id="PTHR37016">
    <property type="match status" value="1"/>
</dbReference>
<comment type="cofactor">
    <cofactor evidence="1">
        <name>Zn(2+)</name>
        <dbReference type="ChEBI" id="CHEBI:29105"/>
    </cofactor>
</comment>
<evidence type="ECO:0000256" key="9">
    <source>
        <dbReference type="SAM" id="SignalP"/>
    </source>
</evidence>
<dbReference type="GO" id="GO:0004222">
    <property type="term" value="F:metalloendopeptidase activity"/>
    <property type="evidence" value="ECO:0007669"/>
    <property type="project" value="InterPro"/>
</dbReference>
<dbReference type="Proteomes" id="UP001139516">
    <property type="component" value="Unassembled WGS sequence"/>
</dbReference>
<proteinExistence type="inferred from homology"/>
<evidence type="ECO:0000256" key="8">
    <source>
        <dbReference type="SAM" id="MobiDB-lite"/>
    </source>
</evidence>
<dbReference type="InterPro" id="IPR024079">
    <property type="entry name" value="MetalloPept_cat_dom_sf"/>
</dbReference>
<feature type="chain" id="PRO_5040798271" evidence="9">
    <location>
        <begin position="28"/>
        <end position="232"/>
    </location>
</feature>
<evidence type="ECO:0000256" key="4">
    <source>
        <dbReference type="ARBA" id="ARBA00022723"/>
    </source>
</evidence>